<feature type="region of interest" description="Disordered" evidence="1">
    <location>
        <begin position="64"/>
        <end position="110"/>
    </location>
</feature>
<reference evidence="2" key="3">
    <citation type="submission" date="2022-01" db="UniProtKB">
        <authorList>
            <consortium name="EnsemblPlants"/>
        </authorList>
    </citation>
    <scope>IDENTIFICATION</scope>
    <source>
        <strain evidence="2">subsp. vulgare</strain>
    </source>
</reference>
<dbReference type="CDD" id="cd18809">
    <property type="entry name" value="SF1_C_RecD"/>
    <property type="match status" value="1"/>
</dbReference>
<dbReference type="PANTHER" id="PTHR23274">
    <property type="entry name" value="DNA HELICASE-RELATED"/>
    <property type="match status" value="1"/>
</dbReference>
<dbReference type="EnsemblPlants" id="HORVU.MOREX.r3.4HG0359420.1">
    <property type="protein sequence ID" value="HORVU.MOREX.r3.4HG0359420.1.CDS1"/>
    <property type="gene ID" value="HORVU.MOREX.r3.4HG0359420"/>
</dbReference>
<reference evidence="2" key="2">
    <citation type="submission" date="2020-10" db="EMBL/GenBank/DDBJ databases">
        <authorList>
            <person name="Scholz U."/>
            <person name="Mascher M."/>
            <person name="Fiebig A."/>
        </authorList>
    </citation>
    <scope>NUCLEOTIDE SEQUENCE [LARGE SCALE GENOMIC DNA]</scope>
    <source>
        <strain evidence="2">cv. Morex</strain>
    </source>
</reference>
<dbReference type="FunFam" id="3.40.50.300:FF:002884">
    <property type="entry name" value="ATP-dependent DNA helicase"/>
    <property type="match status" value="1"/>
</dbReference>
<evidence type="ECO:0000313" key="3">
    <source>
        <dbReference type="Proteomes" id="UP000011116"/>
    </source>
</evidence>
<dbReference type="InterPro" id="IPR027417">
    <property type="entry name" value="P-loop_NTPase"/>
</dbReference>
<dbReference type="PANTHER" id="PTHR23274:SF51">
    <property type="entry name" value="OS03G0423850 PROTEIN"/>
    <property type="match status" value="1"/>
</dbReference>
<dbReference type="SUPFAM" id="SSF52540">
    <property type="entry name" value="P-loop containing nucleoside triphosphate hydrolases"/>
    <property type="match status" value="1"/>
</dbReference>
<name>A0A8I6XBJ5_HORVV</name>
<protein>
    <recommendedName>
        <fullName evidence="4">ATP-dependent DNA helicase</fullName>
    </recommendedName>
</protein>
<keyword evidence="3" id="KW-1185">Reference proteome</keyword>
<dbReference type="Proteomes" id="UP000011116">
    <property type="component" value="Chromosome 4H"/>
</dbReference>
<evidence type="ECO:0000313" key="2">
    <source>
        <dbReference type="EnsemblPlants" id="HORVU.MOREX.r3.4HG0359420.1.CDS1"/>
    </source>
</evidence>
<dbReference type="Gene3D" id="3.40.50.300">
    <property type="entry name" value="P-loop containing nucleotide triphosphate hydrolases"/>
    <property type="match status" value="1"/>
</dbReference>
<organism evidence="2 3">
    <name type="scientific">Hordeum vulgare subsp. vulgare</name>
    <name type="common">Domesticated barley</name>
    <dbReference type="NCBI Taxonomy" id="112509"/>
    <lineage>
        <taxon>Eukaryota</taxon>
        <taxon>Viridiplantae</taxon>
        <taxon>Streptophyta</taxon>
        <taxon>Embryophyta</taxon>
        <taxon>Tracheophyta</taxon>
        <taxon>Spermatophyta</taxon>
        <taxon>Magnoliopsida</taxon>
        <taxon>Liliopsida</taxon>
        <taxon>Poales</taxon>
        <taxon>Poaceae</taxon>
        <taxon>BOP clade</taxon>
        <taxon>Pooideae</taxon>
        <taxon>Triticodae</taxon>
        <taxon>Triticeae</taxon>
        <taxon>Hordeinae</taxon>
        <taxon>Hordeum</taxon>
    </lineage>
</organism>
<proteinExistence type="predicted"/>
<reference evidence="3" key="1">
    <citation type="journal article" date="2012" name="Nature">
        <title>A physical, genetic and functional sequence assembly of the barley genome.</title>
        <authorList>
            <consortium name="The International Barley Genome Sequencing Consortium"/>
            <person name="Mayer K.F."/>
            <person name="Waugh R."/>
            <person name="Brown J.W."/>
            <person name="Schulman A."/>
            <person name="Langridge P."/>
            <person name="Platzer M."/>
            <person name="Fincher G.B."/>
            <person name="Muehlbauer G.J."/>
            <person name="Sato K."/>
            <person name="Close T.J."/>
            <person name="Wise R.P."/>
            <person name="Stein N."/>
        </authorList>
    </citation>
    <scope>NUCLEOTIDE SEQUENCE [LARGE SCALE GENOMIC DNA]</scope>
    <source>
        <strain evidence="3">cv. Morex</strain>
    </source>
</reference>
<dbReference type="AlphaFoldDB" id="A0A8I6XBJ5"/>
<sequence length="110" mass="12476">MFPFSFKRKQFPVRLSFAMTINKSQGQTIPNVGVYLPEPVFSHGQLYVALSRATTIANIKVLAGTHDVNNQKKKTPVQSTDAQKERRIRRPVQEGPIRKILSTRKSSPNR</sequence>
<evidence type="ECO:0008006" key="4">
    <source>
        <dbReference type="Google" id="ProtNLM"/>
    </source>
</evidence>
<accession>A0A8I6XBJ5</accession>
<evidence type="ECO:0000256" key="1">
    <source>
        <dbReference type="SAM" id="MobiDB-lite"/>
    </source>
</evidence>
<dbReference type="SMR" id="A0A8I6XBJ5"/>
<dbReference type="Gramene" id="HORVU.MOREX.r3.4HG0359420.1">
    <property type="protein sequence ID" value="HORVU.MOREX.r3.4HG0359420.1.CDS1"/>
    <property type="gene ID" value="HORVU.MOREX.r3.4HG0359420"/>
</dbReference>